<dbReference type="InterPro" id="IPR029465">
    <property type="entry name" value="ATPgrasp_TupA"/>
</dbReference>
<dbReference type="RefSeq" id="WP_126294781.1">
    <property type="nucleotide sequence ID" value="NZ_CP155468.1"/>
</dbReference>
<comment type="caution">
    <text evidence="1">The sequence shown here is derived from an EMBL/GenBank/DDBJ whole genome shotgun (WGS) entry which is preliminary data.</text>
</comment>
<dbReference type="EMBL" id="RXNR01000034">
    <property type="protein sequence ID" value="RTQ92080.1"/>
    <property type="molecule type" value="Genomic_DNA"/>
</dbReference>
<proteinExistence type="predicted"/>
<dbReference type="AlphaFoldDB" id="A0A3S0JQT0"/>
<evidence type="ECO:0000313" key="2">
    <source>
        <dbReference type="Proteomes" id="UP000276349"/>
    </source>
</evidence>
<dbReference type="Proteomes" id="UP000276349">
    <property type="component" value="Unassembled WGS sequence"/>
</dbReference>
<organism evidence="1 2">
    <name type="scientific">Lysinibacillus telephonicus</name>
    <dbReference type="NCBI Taxonomy" id="1714840"/>
    <lineage>
        <taxon>Bacteria</taxon>
        <taxon>Bacillati</taxon>
        <taxon>Bacillota</taxon>
        <taxon>Bacilli</taxon>
        <taxon>Bacillales</taxon>
        <taxon>Bacillaceae</taxon>
        <taxon>Lysinibacillus</taxon>
    </lineage>
</organism>
<reference evidence="1 2" key="1">
    <citation type="submission" date="2018-12" db="EMBL/GenBank/DDBJ databases">
        <authorList>
            <person name="Yu L."/>
        </authorList>
    </citation>
    <scope>NUCLEOTIDE SEQUENCE [LARGE SCALE GENOMIC DNA]</scope>
    <source>
        <strain evidence="1 2">S5H2222</strain>
    </source>
</reference>
<gene>
    <name evidence="1" type="ORF">EKG35_12385</name>
</gene>
<evidence type="ECO:0008006" key="3">
    <source>
        <dbReference type="Google" id="ProtNLM"/>
    </source>
</evidence>
<accession>A0A3S0JQT0</accession>
<sequence>MLVKTSPELASKLIYFKTFKKRLNLKNPKTFNEKLMWLKLNEDDSLKTIYTDKYLVRQYIQELGYSNILIDLYKVYESVEEIDFRELPNSFVLKCTHGSGFNIICSNKENLDKEHTIQQIKKWMKTDYSLYCCEPHYSKIKARIIAEKFLGGSDGKLPMDYKFHCFHGEPKIIELIFDRGTAQTKSILFDLNWDILPYDQQSLSFKEVIAPPEKANEMLEIARKLSSGFTYVRVDLYFYNKKIYFGELTFTPDACLFTDLFDEAEHIIGNLIDLAKSTKGTSGKMLEQNINF</sequence>
<dbReference type="Pfam" id="PF14305">
    <property type="entry name" value="ATPgrasp_TupA"/>
    <property type="match status" value="1"/>
</dbReference>
<keyword evidence="2" id="KW-1185">Reference proteome</keyword>
<dbReference type="OrthoDB" id="9791827at2"/>
<evidence type="ECO:0000313" key="1">
    <source>
        <dbReference type="EMBL" id="RTQ92080.1"/>
    </source>
</evidence>
<name>A0A3S0JQT0_9BACI</name>
<protein>
    <recommendedName>
        <fullName evidence="3">Glycosyl transferase</fullName>
    </recommendedName>
</protein>